<dbReference type="HOGENOM" id="CLU_002458_2_1_1"/>
<evidence type="ECO:0000256" key="8">
    <source>
        <dbReference type="SAM" id="Phobius"/>
    </source>
</evidence>
<dbReference type="RefSeq" id="XP_022629073.1">
    <property type="nucleotide sequence ID" value="XM_022771917.1"/>
</dbReference>
<evidence type="ECO:0000313" key="14">
    <source>
        <dbReference type="Proteomes" id="UP000054304"/>
    </source>
</evidence>
<feature type="transmembrane region" description="Helical" evidence="8">
    <location>
        <begin position="96"/>
        <end position="119"/>
    </location>
</feature>
<evidence type="ECO:0000256" key="3">
    <source>
        <dbReference type="ARBA" id="ARBA00022448"/>
    </source>
</evidence>
<dbReference type="InterPro" id="IPR022257">
    <property type="entry name" value="PHM7_ext"/>
</dbReference>
<dbReference type="GO" id="GO:0005227">
    <property type="term" value="F:calcium-activated cation channel activity"/>
    <property type="evidence" value="ECO:0007669"/>
    <property type="project" value="InterPro"/>
</dbReference>
<sequence>MASNDTANGQPTALGTRQVTTSIVVNGAIFCAFVAVFLVQRLKLKRIYEPKSSFHLINDEKKPEPLPRGLWQWFLPLLKKSDNFIIQQAGLDGYFFIRYLFIMGSFLTFSCLYVLPILLPINAANGVAKTGLEVLAYSNVDKKARYYAHVFVGWAFYWSFMFVVYRELVYYTSLRQVVMASPRYAKKLSSRTVLFQTVPDQFLSETEFTKLFQGVKRVWIARAAKKLGQKVADREKMALKLEAAECALVTQAVKAVAKIKKKDPSFVPTNNISEYVPAKKRPHHRLKFLIGKKVDTIEYITEELPKLNAEVEELQKNRLDERPFNSVFVEFDTQYAAQIATQAVIHHEPLAMVPAHIGIAPKDVIWSNLRMFWFERALRKYSALAAIVALVLLWTFPVAFVGMISQVTYLTKKLPWLGFINNMPEKLRGIITSLAPTVALAVLMMLLPIFIRRMAWVAGSPSVQEVEYFTQQSYFAFQVVQTFLVTTIASSATVVIPAIISKPTSAMQLLAQNLPKASNFFISYILLQGFSISSGALLQLVTLILFYVMSFLLDKTPRKKWTRFVNLGTMAWGTAFPVYNVLTVIIFSYAIIAPIILLFGAVCFYLLYVAYLYNLTYVFKEAPDNRGNHYPRALYQTFVGLYIGQICLLGLFVVGKGWGPIVLQAIGLGVTTFIHLNFNSSFDRLMRYVPVDAMKPLDGVSDTPSFNNEIGRTMKTLGGVKELPHYPLRKYQPRHSPSVDQKTTSVRSENTYEIDGTAAQEGENNIVTVPLLADGDDVQVSPAPFWKRYFQPHVYLSYKAVKSVLPEIYSLPDPNEEVPPNNVRHAYDYPAVSAECPHLWIPSDPYGFSTTEVSKLSSVVDISDFNATINEKGKIFWETGPPSTEKPDTRKKNPFDEEDEDL</sequence>
<evidence type="ECO:0000256" key="6">
    <source>
        <dbReference type="ARBA" id="ARBA00023136"/>
    </source>
</evidence>
<feature type="transmembrane region" description="Helical" evidence="8">
    <location>
        <begin position="474"/>
        <end position="500"/>
    </location>
</feature>
<evidence type="ECO:0000313" key="13">
    <source>
        <dbReference type="EMBL" id="CEP62851.1"/>
    </source>
</evidence>
<dbReference type="Pfam" id="PF14703">
    <property type="entry name" value="PHM7_cyt"/>
    <property type="match status" value="1"/>
</dbReference>
<organism evidence="13 14">
    <name type="scientific">Lachancea lanzarotensis</name>
    <dbReference type="NCBI Taxonomy" id="1245769"/>
    <lineage>
        <taxon>Eukaryota</taxon>
        <taxon>Fungi</taxon>
        <taxon>Dikarya</taxon>
        <taxon>Ascomycota</taxon>
        <taxon>Saccharomycotina</taxon>
        <taxon>Saccharomycetes</taxon>
        <taxon>Saccharomycetales</taxon>
        <taxon>Saccharomycetaceae</taxon>
        <taxon>Lachancea</taxon>
    </lineage>
</organism>
<evidence type="ECO:0000259" key="10">
    <source>
        <dbReference type="Pfam" id="PF12621"/>
    </source>
</evidence>
<feature type="compositionally biased region" description="Basic and acidic residues" evidence="7">
    <location>
        <begin position="885"/>
        <end position="895"/>
    </location>
</feature>
<dbReference type="AlphaFoldDB" id="A0A0C7MYK2"/>
<keyword evidence="14" id="KW-1185">Reference proteome</keyword>
<feature type="domain" description="10TM putative phosphate transporter extracellular tail" evidence="10">
    <location>
        <begin position="789"/>
        <end position="882"/>
    </location>
</feature>
<proteinExistence type="inferred from homology"/>
<feature type="domain" description="CSC1/OSCA1-like N-terminal transmembrane" evidence="11">
    <location>
        <begin position="19"/>
        <end position="167"/>
    </location>
</feature>
<evidence type="ECO:0000256" key="5">
    <source>
        <dbReference type="ARBA" id="ARBA00022989"/>
    </source>
</evidence>
<dbReference type="InterPro" id="IPR032880">
    <property type="entry name" value="CSC1/OSCA1-like_N"/>
</dbReference>
<evidence type="ECO:0000256" key="1">
    <source>
        <dbReference type="ARBA" id="ARBA00004141"/>
    </source>
</evidence>
<dbReference type="PANTHER" id="PTHR13018:SF26">
    <property type="entry name" value="DOMAIN PROTEIN, PUTATIVE (AFU_ORTHOLOGUE AFUA_5G10920)-RELATED"/>
    <property type="match status" value="1"/>
</dbReference>
<dbReference type="Pfam" id="PF02714">
    <property type="entry name" value="RSN1_7TM"/>
    <property type="match status" value="1"/>
</dbReference>
<feature type="transmembrane region" description="Helical" evidence="8">
    <location>
        <begin position="661"/>
        <end position="678"/>
    </location>
</feature>
<dbReference type="Pfam" id="PF13967">
    <property type="entry name" value="RSN1_TM"/>
    <property type="match status" value="1"/>
</dbReference>
<dbReference type="InterPro" id="IPR003864">
    <property type="entry name" value="CSC1/OSCA1-like_7TM"/>
</dbReference>
<reference evidence="13 14" key="1">
    <citation type="submission" date="2014-12" db="EMBL/GenBank/DDBJ databases">
        <authorList>
            <person name="Neuveglise Cecile"/>
        </authorList>
    </citation>
    <scope>NUCLEOTIDE SEQUENCE [LARGE SCALE GENOMIC DNA]</scope>
    <source>
        <strain evidence="13 14">CBS 12615</strain>
    </source>
</reference>
<keyword evidence="6 8" id="KW-0472">Membrane</keyword>
<comment type="subcellular location">
    <subcellularLocation>
        <location evidence="1">Membrane</location>
        <topology evidence="1">Multi-pass membrane protein</topology>
    </subcellularLocation>
</comment>
<dbReference type="OrthoDB" id="1076608at2759"/>
<dbReference type="EMBL" id="LN736365">
    <property type="protein sequence ID" value="CEP62851.1"/>
    <property type="molecule type" value="Genomic_DNA"/>
</dbReference>
<gene>
    <name evidence="13" type="ORF">LALA0_S06e05292g</name>
</gene>
<dbReference type="InterPro" id="IPR045122">
    <property type="entry name" value="Csc1-like"/>
</dbReference>
<dbReference type="Pfam" id="PF12621">
    <property type="entry name" value="PHM7_ext"/>
    <property type="match status" value="1"/>
</dbReference>
<accession>A0A0C7MYK2</accession>
<feature type="transmembrane region" description="Helical" evidence="8">
    <location>
        <begin position="429"/>
        <end position="451"/>
    </location>
</feature>
<evidence type="ECO:0000256" key="4">
    <source>
        <dbReference type="ARBA" id="ARBA00022692"/>
    </source>
</evidence>
<protein>
    <submittedName>
        <fullName evidence="13">LALA0S06e05292g1_1</fullName>
    </submittedName>
</protein>
<feature type="transmembrane region" description="Helical" evidence="8">
    <location>
        <begin position="146"/>
        <end position="165"/>
    </location>
</feature>
<keyword evidence="3" id="KW-0813">Transport</keyword>
<feature type="transmembrane region" description="Helical" evidence="8">
    <location>
        <begin position="20"/>
        <end position="39"/>
    </location>
</feature>
<evidence type="ECO:0000256" key="7">
    <source>
        <dbReference type="SAM" id="MobiDB-lite"/>
    </source>
</evidence>
<dbReference type="Proteomes" id="UP000054304">
    <property type="component" value="Unassembled WGS sequence"/>
</dbReference>
<feature type="domain" description="CSC1/OSCA1-like cytosolic" evidence="12">
    <location>
        <begin position="190"/>
        <end position="368"/>
    </location>
</feature>
<feature type="transmembrane region" description="Helical" evidence="8">
    <location>
        <begin position="381"/>
        <end position="409"/>
    </location>
</feature>
<evidence type="ECO:0000259" key="9">
    <source>
        <dbReference type="Pfam" id="PF02714"/>
    </source>
</evidence>
<dbReference type="GO" id="GO:0005886">
    <property type="term" value="C:plasma membrane"/>
    <property type="evidence" value="ECO:0007669"/>
    <property type="project" value="TreeGrafter"/>
</dbReference>
<evidence type="ECO:0000259" key="11">
    <source>
        <dbReference type="Pfam" id="PF13967"/>
    </source>
</evidence>
<keyword evidence="5 8" id="KW-1133">Transmembrane helix</keyword>
<dbReference type="PANTHER" id="PTHR13018">
    <property type="entry name" value="PROBABLE MEMBRANE PROTEIN DUF221-RELATED"/>
    <property type="match status" value="1"/>
</dbReference>
<feature type="domain" description="CSC1/OSCA1-like 7TM region" evidence="9">
    <location>
        <begin position="379"/>
        <end position="652"/>
    </location>
</feature>
<feature type="transmembrane region" description="Helical" evidence="8">
    <location>
        <begin position="561"/>
        <end position="579"/>
    </location>
</feature>
<comment type="similarity">
    <text evidence="2">Belongs to the CSC1 (TC 1.A.17) family.</text>
</comment>
<feature type="transmembrane region" description="Helical" evidence="8">
    <location>
        <begin position="633"/>
        <end position="655"/>
    </location>
</feature>
<feature type="region of interest" description="Disordered" evidence="7">
    <location>
        <begin position="876"/>
        <end position="902"/>
    </location>
</feature>
<feature type="transmembrane region" description="Helical" evidence="8">
    <location>
        <begin position="585"/>
        <end position="613"/>
    </location>
</feature>
<keyword evidence="4 8" id="KW-0812">Transmembrane</keyword>
<name>A0A0C7MYK2_9SACH</name>
<evidence type="ECO:0000259" key="12">
    <source>
        <dbReference type="Pfam" id="PF14703"/>
    </source>
</evidence>
<feature type="transmembrane region" description="Helical" evidence="8">
    <location>
        <begin position="520"/>
        <end position="549"/>
    </location>
</feature>
<evidence type="ECO:0000256" key="2">
    <source>
        <dbReference type="ARBA" id="ARBA00007779"/>
    </source>
</evidence>
<dbReference type="InterPro" id="IPR027815">
    <property type="entry name" value="CSC1/OSCA1-like_cyt"/>
</dbReference>
<dbReference type="GeneID" id="34686332"/>